<dbReference type="Pfam" id="PF00226">
    <property type="entry name" value="DnaJ"/>
    <property type="match status" value="1"/>
</dbReference>
<dbReference type="PRINTS" id="PR00625">
    <property type="entry name" value="JDOMAIN"/>
</dbReference>
<protein>
    <recommendedName>
        <fullName evidence="2">J domain-containing protein</fullName>
    </recommendedName>
</protein>
<gene>
    <name evidence="3" type="ORF">WJX75_008702</name>
</gene>
<feature type="compositionally biased region" description="Low complexity" evidence="1">
    <location>
        <begin position="100"/>
        <end position="113"/>
    </location>
</feature>
<feature type="compositionally biased region" description="Basic and acidic residues" evidence="1">
    <location>
        <begin position="415"/>
        <end position="426"/>
    </location>
</feature>
<feature type="region of interest" description="Disordered" evidence="1">
    <location>
        <begin position="97"/>
        <end position="153"/>
    </location>
</feature>
<dbReference type="CDD" id="cd06257">
    <property type="entry name" value="DnaJ"/>
    <property type="match status" value="1"/>
</dbReference>
<keyword evidence="4" id="KW-1185">Reference proteome</keyword>
<feature type="domain" description="J" evidence="2">
    <location>
        <begin position="218"/>
        <end position="282"/>
    </location>
</feature>
<dbReference type="EMBL" id="JALJOT010000008">
    <property type="protein sequence ID" value="KAK9908498.1"/>
    <property type="molecule type" value="Genomic_DNA"/>
</dbReference>
<evidence type="ECO:0000313" key="3">
    <source>
        <dbReference type="EMBL" id="KAK9908498.1"/>
    </source>
</evidence>
<dbReference type="Pfam" id="PF12572">
    <property type="entry name" value="DUF3752"/>
    <property type="match status" value="1"/>
</dbReference>
<accession>A0ABR2YNK7</accession>
<dbReference type="PANTHER" id="PTHR47422:SF1">
    <property type="entry name" value="DNAJ HEAT SHOCK N-TERMINAL DOMAIN-CONTAINING PROTEIN"/>
    <property type="match status" value="1"/>
</dbReference>
<dbReference type="InterPro" id="IPR022226">
    <property type="entry name" value="DUF3752"/>
</dbReference>
<evidence type="ECO:0000259" key="2">
    <source>
        <dbReference type="PROSITE" id="PS50076"/>
    </source>
</evidence>
<evidence type="ECO:0000256" key="1">
    <source>
        <dbReference type="SAM" id="MobiDB-lite"/>
    </source>
</evidence>
<dbReference type="Gene3D" id="1.10.287.110">
    <property type="entry name" value="DnaJ domain"/>
    <property type="match status" value="1"/>
</dbReference>
<name>A0ABR2YNK7_9CHLO</name>
<dbReference type="Proteomes" id="UP001491310">
    <property type="component" value="Unassembled WGS sequence"/>
</dbReference>
<feature type="region of interest" description="Disordered" evidence="1">
    <location>
        <begin position="304"/>
        <end position="327"/>
    </location>
</feature>
<dbReference type="SMART" id="SM00271">
    <property type="entry name" value="DnaJ"/>
    <property type="match status" value="1"/>
</dbReference>
<dbReference type="InterPro" id="IPR001623">
    <property type="entry name" value="DnaJ_domain"/>
</dbReference>
<reference evidence="3 4" key="1">
    <citation type="journal article" date="2024" name="Nat. Commun.">
        <title>Phylogenomics reveals the evolutionary origins of lichenization in chlorophyte algae.</title>
        <authorList>
            <person name="Puginier C."/>
            <person name="Libourel C."/>
            <person name="Otte J."/>
            <person name="Skaloud P."/>
            <person name="Haon M."/>
            <person name="Grisel S."/>
            <person name="Petersen M."/>
            <person name="Berrin J.G."/>
            <person name="Delaux P.M."/>
            <person name="Dal Grande F."/>
            <person name="Keller J."/>
        </authorList>
    </citation>
    <scope>NUCLEOTIDE SEQUENCE [LARGE SCALE GENOMIC DNA]</scope>
    <source>
        <strain evidence="3 4">SAG 216-7</strain>
    </source>
</reference>
<dbReference type="SUPFAM" id="SSF46565">
    <property type="entry name" value="Chaperone J-domain"/>
    <property type="match status" value="1"/>
</dbReference>
<feature type="region of interest" description="Disordered" evidence="1">
    <location>
        <begin position="415"/>
        <end position="499"/>
    </location>
</feature>
<feature type="compositionally biased region" description="Basic and acidic residues" evidence="1">
    <location>
        <begin position="433"/>
        <end position="449"/>
    </location>
</feature>
<proteinExistence type="predicted"/>
<dbReference type="PANTHER" id="PTHR47422">
    <property type="entry name" value="DNAJ HEAT SHOCK N-TERMINAL DOMAIN-CONTAINING PROTEIN"/>
    <property type="match status" value="1"/>
</dbReference>
<evidence type="ECO:0000313" key="4">
    <source>
        <dbReference type="Proteomes" id="UP001491310"/>
    </source>
</evidence>
<sequence length="499" mass="54889">MDQQLERGRAAVRITREILQQQPGLKQELRQLLWRIDQGEAVQIAGIPDAQLRQQLDALFANINLAKTSKGIYAKRPGATACLTLLGPVIAEARAERSNGAGSDQQAAQQSTAHPVEGMQASNGHTIEGNGAVPSAQQEAAEGGRRVVGPAMPPPELLAAAAEAKQAMEDELEEEVDDLIGPAPPELVSELENAGSDDRSKEVIRILRVLDATDGQTDAYAIMGMETDAKASEVKKRYWRLSLLIHPDKCDHPRANDAFNAVNKAAKDLQDTGKRSAIDADREDARLRRLAAEVAAQQERERQWRVARGTATAEDLQGPIRSGPAERDTWMTDLPEARRPNTQPLQVNVTTFSQRGIQERGDTRGWTETPQQKLLRLSAGEAASTRALESAPAPSVSAGAVDAYNQAHRAKTLLEQHKDRLKEEKRNKKKKQKVEEKRKGKPETDKEGWDPSAHPWRPFDREKDLNIGPKTLSKEEMLKKSGTLDSRFAGTPSGQRSFL</sequence>
<dbReference type="InterPro" id="IPR036869">
    <property type="entry name" value="J_dom_sf"/>
</dbReference>
<dbReference type="PROSITE" id="PS50076">
    <property type="entry name" value="DNAJ_2"/>
    <property type="match status" value="1"/>
</dbReference>
<comment type="caution">
    <text evidence="3">The sequence shown here is derived from an EMBL/GenBank/DDBJ whole genome shotgun (WGS) entry which is preliminary data.</text>
</comment>
<organism evidence="3 4">
    <name type="scientific">Coccomyxa subellipsoidea</name>
    <dbReference type="NCBI Taxonomy" id="248742"/>
    <lineage>
        <taxon>Eukaryota</taxon>
        <taxon>Viridiplantae</taxon>
        <taxon>Chlorophyta</taxon>
        <taxon>core chlorophytes</taxon>
        <taxon>Trebouxiophyceae</taxon>
        <taxon>Trebouxiophyceae incertae sedis</taxon>
        <taxon>Coccomyxaceae</taxon>
        <taxon>Coccomyxa</taxon>
    </lineage>
</organism>